<protein>
    <submittedName>
        <fullName evidence="2">Actinorhodin polyketide synthase</fullName>
    </submittedName>
</protein>
<dbReference type="SUPFAM" id="SSF47336">
    <property type="entry name" value="ACP-like"/>
    <property type="match status" value="1"/>
</dbReference>
<evidence type="ECO:0000313" key="3">
    <source>
        <dbReference type="EMBL" id="AQS71574.1"/>
    </source>
</evidence>
<dbReference type="PROSITE" id="PS50075">
    <property type="entry name" value="CARRIER"/>
    <property type="match status" value="1"/>
</dbReference>
<accession>A0A1S6J1P8</accession>
<name>A0A1S6J1P8_9ACTN</name>
<dbReference type="EMBL" id="CP019724">
    <property type="protein sequence ID" value="AQS71574.1"/>
    <property type="molecule type" value="Genomic_DNA"/>
</dbReference>
<evidence type="ECO:0000313" key="2">
    <source>
        <dbReference type="EMBL" id="AQS65682.1"/>
    </source>
</evidence>
<dbReference type="KEGG" id="spac:B1H29_00830"/>
<feature type="domain" description="Carrier" evidence="1">
    <location>
        <begin position="5"/>
        <end position="83"/>
    </location>
</feature>
<dbReference type="AlphaFoldDB" id="A0A1S6J1P8"/>
<reference evidence="2 4" key="1">
    <citation type="submission" date="2017-02" db="EMBL/GenBank/DDBJ databases">
        <title>Streptomyces pactum ACT12 Genome sequencing and assembly.</title>
        <authorList>
            <person name="Xue Q."/>
            <person name="Yan X."/>
            <person name="Jia L."/>
            <person name="Yan H."/>
        </authorList>
    </citation>
    <scope>NUCLEOTIDE SEQUENCE [LARGE SCALE GENOMIC DNA]</scope>
    <source>
        <strain evidence="2 4">ACT12</strain>
    </source>
</reference>
<evidence type="ECO:0000313" key="4">
    <source>
        <dbReference type="Proteomes" id="UP000189443"/>
    </source>
</evidence>
<sequence length="91" mass="9850">MASIQFTLDDLRRILLEAAGADENVDLAGDILDTTFEVLGYESIALLETGGRIEREYGIVLDDDDLGDDITPRDLIDVVNAQLPLSGTRAA</sequence>
<dbReference type="InterPro" id="IPR009081">
    <property type="entry name" value="PP-bd_ACP"/>
</dbReference>
<dbReference type="Gene3D" id="1.10.1200.10">
    <property type="entry name" value="ACP-like"/>
    <property type="match status" value="1"/>
</dbReference>
<gene>
    <name evidence="2" type="ORF">B1H29_00830</name>
    <name evidence="3" type="ORF">B1H29_36230</name>
</gene>
<evidence type="ECO:0000259" key="1">
    <source>
        <dbReference type="PROSITE" id="PS50075"/>
    </source>
</evidence>
<organism evidence="2 4">
    <name type="scientific">Streptomyces pactum</name>
    <dbReference type="NCBI Taxonomy" id="68249"/>
    <lineage>
        <taxon>Bacteria</taxon>
        <taxon>Bacillati</taxon>
        <taxon>Actinomycetota</taxon>
        <taxon>Actinomycetes</taxon>
        <taxon>Kitasatosporales</taxon>
        <taxon>Streptomycetaceae</taxon>
        <taxon>Streptomyces</taxon>
    </lineage>
</organism>
<keyword evidence="4" id="KW-1185">Reference proteome</keyword>
<dbReference type="OrthoDB" id="3537906at2"/>
<dbReference type="RefSeq" id="WP_055422204.1">
    <property type="nucleotide sequence ID" value="NZ_CP019724.1"/>
</dbReference>
<proteinExistence type="predicted"/>
<dbReference type="Pfam" id="PF00550">
    <property type="entry name" value="PP-binding"/>
    <property type="match status" value="1"/>
</dbReference>
<dbReference type="KEGG" id="spac:B1H29_36230"/>
<dbReference type="InterPro" id="IPR036736">
    <property type="entry name" value="ACP-like_sf"/>
</dbReference>
<dbReference type="Proteomes" id="UP000189443">
    <property type="component" value="Chromosome"/>
</dbReference>
<dbReference type="EMBL" id="CP019724">
    <property type="protein sequence ID" value="AQS65682.1"/>
    <property type="molecule type" value="Genomic_DNA"/>
</dbReference>